<dbReference type="Gene3D" id="2.30.30.1240">
    <property type="entry name" value="AscD, thumb domain, four stranded beta-sheet"/>
    <property type="match status" value="1"/>
</dbReference>
<evidence type="ECO:0000259" key="3">
    <source>
        <dbReference type="Pfam" id="PF06276"/>
    </source>
</evidence>
<evidence type="ECO:0000256" key="1">
    <source>
        <dbReference type="ARBA" id="ARBA00007832"/>
    </source>
</evidence>
<dbReference type="RefSeq" id="WP_057942022.1">
    <property type="nucleotide sequence ID" value="NZ_CP011131.1"/>
</dbReference>
<dbReference type="Gene3D" id="1.10.510.40">
    <property type="match status" value="1"/>
</dbReference>
<evidence type="ECO:0000313" key="4">
    <source>
        <dbReference type="EMBL" id="UNP30835.1"/>
    </source>
</evidence>
<comment type="similarity">
    <text evidence="1">Belongs to the IucA/IucC family.</text>
</comment>
<name>A0ABY3XGR8_9GAMM</name>
<dbReference type="InterPro" id="IPR043033">
    <property type="entry name" value="PvsD/AcsD-like_thumb_beta"/>
</dbReference>
<evidence type="ECO:0000313" key="5">
    <source>
        <dbReference type="Proteomes" id="UP000829194"/>
    </source>
</evidence>
<gene>
    <name evidence="4" type="ORF">MOV92_06170</name>
</gene>
<dbReference type="InterPro" id="IPR007310">
    <property type="entry name" value="Aerobactin_biosyn_IucA/IucC_N"/>
</dbReference>
<organism evidence="4 5">
    <name type="scientific">Lysobacter gummosus</name>
    <dbReference type="NCBI Taxonomy" id="262324"/>
    <lineage>
        <taxon>Bacteria</taxon>
        <taxon>Pseudomonadati</taxon>
        <taxon>Pseudomonadota</taxon>
        <taxon>Gammaproteobacteria</taxon>
        <taxon>Lysobacterales</taxon>
        <taxon>Lysobacteraceae</taxon>
        <taxon>Lysobacter</taxon>
    </lineage>
</organism>
<evidence type="ECO:0000259" key="2">
    <source>
        <dbReference type="Pfam" id="PF04183"/>
    </source>
</evidence>
<proteinExistence type="inferred from homology"/>
<dbReference type="InterPro" id="IPR043032">
    <property type="entry name" value="PvsD/AcsD-like_thumb_helix"/>
</dbReference>
<accession>A0ABY3XGR8</accession>
<sequence>MSRQTMHEQWYDGQAQANAIECWLNCYLREFAMPRGEVDFDYRGQDRPARFDQGSGALIRIRFAQAGYRLMVRAQRGSRLGRCEYVGSPYLKSPGEPWRSADAATLIHFLLDRLADECGFNHELRVQCDNSIAVNARLLALAADARESGNAMLDAEQGMVWGHALHPTPKSREGIDIDQALACSPEARTEFPLYWFRIDPRLLQRHGADVTQVLAKLSGEGDLYPCHPWEVERVMANPVWQRARAQGLIEPLGPLGEALAPTSSVRTMYHPQADYFLKMSIHVRLTNCVRKNAWYELESAVALTDLLAGAWDDVRNRAAGFDVLLEPAATTLDFAAAGEGEGDEANVRELGESFGILYRNSFQTLVLERYRPQVAGALFTRDRLGNSVCRELVERYARHHGGGYSHAAETLFAAYAKCLLDGVWLAFFKHGIVLEPHLQNTLIGFNHDLPARVWIRDLEGTKLVAEQWPPERLQGLSERARQSVQYSRELGWNRVAYCALVNNLAEAMFHIAAGDSALEDRLWSVVGALAVHWQERFGRQPLLQGLVEGDCLPSKNNLRTRVFKRADRDSDYTALANPIRVWAAAEEAA</sequence>
<dbReference type="PANTHER" id="PTHR34384">
    <property type="entry name" value="L-2,3-DIAMINOPROPANOATE--CITRATE LIGASE"/>
    <property type="match status" value="1"/>
</dbReference>
<dbReference type="InterPro" id="IPR022770">
    <property type="entry name" value="IucA/IucC-like_C"/>
</dbReference>
<dbReference type="Proteomes" id="UP000829194">
    <property type="component" value="Chromosome"/>
</dbReference>
<protein>
    <submittedName>
        <fullName evidence="4">Iron transporter</fullName>
    </submittedName>
</protein>
<dbReference type="Gene3D" id="1.10.150.640">
    <property type="entry name" value="AcsD, thumb domain, helical bundle"/>
    <property type="match status" value="1"/>
</dbReference>
<feature type="domain" description="Aerobactin siderophore biosynthesis IucA/IucC N-terminal" evidence="2">
    <location>
        <begin position="152"/>
        <end position="379"/>
    </location>
</feature>
<reference evidence="4 5" key="1">
    <citation type="submission" date="2022-03" db="EMBL/GenBank/DDBJ databases">
        <title>Complete genome sequence of Lysobacter capsici VKM B-2533 and Lysobacter gummosus 10.1.1, promising sources of lytic agents.</title>
        <authorList>
            <person name="Tarlachkov S.V."/>
            <person name="Kudryakova I.V."/>
            <person name="Afoshin A.S."/>
            <person name="Leontyevskaya E.A."/>
            <person name="Leontyevskaya N.V."/>
        </authorList>
    </citation>
    <scope>NUCLEOTIDE SEQUENCE [LARGE SCALE GENOMIC DNA]</scope>
    <source>
        <strain evidence="4 5">10.1.1</strain>
    </source>
</reference>
<feature type="domain" description="Aerobactin siderophore biosynthesis IucA/IucC-like C-terminal" evidence="3">
    <location>
        <begin position="411"/>
        <end position="569"/>
    </location>
</feature>
<dbReference type="Pfam" id="PF06276">
    <property type="entry name" value="FhuF"/>
    <property type="match status" value="1"/>
</dbReference>
<dbReference type="Pfam" id="PF04183">
    <property type="entry name" value="IucA_IucC"/>
    <property type="match status" value="1"/>
</dbReference>
<dbReference type="InterPro" id="IPR037455">
    <property type="entry name" value="LucA/IucC-like"/>
</dbReference>
<dbReference type="PANTHER" id="PTHR34384:SF5">
    <property type="entry name" value="L-2,3-DIAMINOPROPANOATE--CITRATE LIGASE"/>
    <property type="match status" value="1"/>
</dbReference>
<dbReference type="EMBL" id="CP093547">
    <property type="protein sequence ID" value="UNP30835.1"/>
    <property type="molecule type" value="Genomic_DNA"/>
</dbReference>
<keyword evidence="5" id="KW-1185">Reference proteome</keyword>